<evidence type="ECO:0000256" key="2">
    <source>
        <dbReference type="ARBA" id="ARBA00022723"/>
    </source>
</evidence>
<dbReference type="PROSITE" id="PS51085">
    <property type="entry name" value="2FE2S_FER_2"/>
    <property type="match status" value="1"/>
</dbReference>
<dbReference type="AlphaFoldDB" id="A0AA42CX49"/>
<evidence type="ECO:0000256" key="4">
    <source>
        <dbReference type="ARBA" id="ARBA00023002"/>
    </source>
</evidence>
<dbReference type="SUPFAM" id="SSF55447">
    <property type="entry name" value="CO dehydrogenase flavoprotein C-terminal domain-like"/>
    <property type="match status" value="1"/>
</dbReference>
<reference evidence="8" key="1">
    <citation type="submission" date="2022-11" db="EMBL/GenBank/DDBJ databases">
        <title>Larsenimonas rhizosphaerae sp. nov., isolated from a tidal mudflat.</title>
        <authorList>
            <person name="Lee S.D."/>
            <person name="Kim I.S."/>
        </authorList>
    </citation>
    <scope>NUCLEOTIDE SEQUENCE</scope>
    <source>
        <strain evidence="8">GH2-1</strain>
    </source>
</reference>
<dbReference type="NCBIfam" id="TIGR02963">
    <property type="entry name" value="xanthine_xdhA"/>
    <property type="match status" value="1"/>
</dbReference>
<dbReference type="SMART" id="SM01092">
    <property type="entry name" value="CO_deh_flav_C"/>
    <property type="match status" value="1"/>
</dbReference>
<keyword evidence="9" id="KW-1185">Reference proteome</keyword>
<dbReference type="GO" id="GO:0005506">
    <property type="term" value="F:iron ion binding"/>
    <property type="evidence" value="ECO:0007669"/>
    <property type="project" value="InterPro"/>
</dbReference>
<dbReference type="PROSITE" id="PS00197">
    <property type="entry name" value="2FE2S_FER_1"/>
    <property type="match status" value="1"/>
</dbReference>
<dbReference type="InterPro" id="IPR016169">
    <property type="entry name" value="FAD-bd_PCMH_sub2"/>
</dbReference>
<dbReference type="InterPro" id="IPR016167">
    <property type="entry name" value="FAD-bd_PCMH_sub1"/>
</dbReference>
<keyword evidence="2" id="KW-0479">Metal-binding</keyword>
<organism evidence="8 9">
    <name type="scientific">Larsenimonas rhizosphaerae</name>
    <dbReference type="NCBI Taxonomy" id="2944682"/>
    <lineage>
        <taxon>Bacteria</taxon>
        <taxon>Pseudomonadati</taxon>
        <taxon>Pseudomonadota</taxon>
        <taxon>Gammaproteobacteria</taxon>
        <taxon>Oceanospirillales</taxon>
        <taxon>Halomonadaceae</taxon>
        <taxon>Larsenimonas</taxon>
    </lineage>
</organism>
<dbReference type="Pfam" id="PF00941">
    <property type="entry name" value="FAD_binding_5"/>
    <property type="match status" value="1"/>
</dbReference>
<dbReference type="EC" id="1.17.1.4" evidence="8"/>
<dbReference type="RefSeq" id="WP_265895707.1">
    <property type="nucleotide sequence ID" value="NZ_JAPIVE010000001.1"/>
</dbReference>
<dbReference type="Gene3D" id="3.10.20.30">
    <property type="match status" value="1"/>
</dbReference>
<dbReference type="PROSITE" id="PS51387">
    <property type="entry name" value="FAD_PCMH"/>
    <property type="match status" value="1"/>
</dbReference>
<dbReference type="InterPro" id="IPR002346">
    <property type="entry name" value="Mopterin_DH_FAD-bd"/>
</dbReference>
<keyword evidence="1" id="KW-0285">Flavoprotein</keyword>
<dbReference type="InterPro" id="IPR036010">
    <property type="entry name" value="2Fe-2S_ferredoxin-like_sf"/>
</dbReference>
<feature type="domain" description="2Fe-2S ferredoxin-type" evidence="6">
    <location>
        <begin position="1"/>
        <end position="84"/>
    </location>
</feature>
<evidence type="ECO:0000259" key="7">
    <source>
        <dbReference type="PROSITE" id="PS51387"/>
    </source>
</evidence>
<dbReference type="PANTHER" id="PTHR45444:SF3">
    <property type="entry name" value="XANTHINE DEHYDROGENASE"/>
    <property type="match status" value="1"/>
</dbReference>
<dbReference type="EMBL" id="JAPIVE010000001">
    <property type="protein sequence ID" value="MCX2523463.1"/>
    <property type="molecule type" value="Genomic_DNA"/>
</dbReference>
<dbReference type="InterPro" id="IPR001041">
    <property type="entry name" value="2Fe-2S_ferredoxin-type"/>
</dbReference>
<dbReference type="GO" id="GO:0051537">
    <property type="term" value="F:2 iron, 2 sulfur cluster binding"/>
    <property type="evidence" value="ECO:0007669"/>
    <property type="project" value="InterPro"/>
</dbReference>
<dbReference type="InterPro" id="IPR014307">
    <property type="entry name" value="Xanthine_DH_ssu"/>
</dbReference>
<sequence>MLSFTLNDHPVQCKSPAPETSALTLLRTTLGQCGTKEGCASGDCGACTITITSPEAPRRYKSVNACILPAHQLAGCHVTTVEGLAKETQLHPVQQAMVEHHASQCGFCTPGIVMSLYALYENRQEVDMVDDSHLDHHIEQALSGNLCRCTGYRPIRDAARAVMTTPSGPRPAQDKAPVPPAVSTARDYLLPTSLSDLHACLARHPDAPLVAGGTDLMVEANARLRTFDTLIDLTRLPELKQIMPLQEGWYIGGGVTFEALLPLAEKHYPALAELLYRLGSRQIREQATVGGNIANASPIGDTPPIWLALNAELILDGLSGERRLPLDEFFTGYRTTVLGAGNYIKALILPSLARHQALWVWKLSKRRDDDISAVLMAASATVTGDRLDHVRIAFGGMAATPARAPALEQVLEGHQLTAARLAMARKALAEEFTPLDDVRASSTYRRIAAGNLIERLYWHLNAVPGHKELTHA</sequence>
<dbReference type="Proteomes" id="UP001165678">
    <property type="component" value="Unassembled WGS sequence"/>
</dbReference>
<dbReference type="Pfam" id="PF01799">
    <property type="entry name" value="Fer2_2"/>
    <property type="match status" value="1"/>
</dbReference>
<evidence type="ECO:0000256" key="1">
    <source>
        <dbReference type="ARBA" id="ARBA00022630"/>
    </source>
</evidence>
<protein>
    <submittedName>
        <fullName evidence="8">Xanthine dehydrogenase small subunit</fullName>
        <ecNumber evidence="8">1.17.1.4</ecNumber>
    </submittedName>
</protein>
<dbReference type="PANTHER" id="PTHR45444">
    <property type="entry name" value="XANTHINE DEHYDROGENASE"/>
    <property type="match status" value="1"/>
</dbReference>
<dbReference type="InterPro" id="IPR036884">
    <property type="entry name" value="2Fe-2S-bd_dom_sf"/>
</dbReference>
<keyword evidence="4 8" id="KW-0560">Oxidoreductase</keyword>
<gene>
    <name evidence="8" type="primary">xdhA</name>
    <name evidence="8" type="ORF">OQ287_04350</name>
</gene>
<dbReference type="InterPro" id="IPR005107">
    <property type="entry name" value="CO_DH_flav_C"/>
</dbReference>
<dbReference type="InterPro" id="IPR006058">
    <property type="entry name" value="2Fe2S_fd_BS"/>
</dbReference>
<dbReference type="GO" id="GO:0071949">
    <property type="term" value="F:FAD binding"/>
    <property type="evidence" value="ECO:0007669"/>
    <property type="project" value="InterPro"/>
</dbReference>
<dbReference type="InterPro" id="IPR016208">
    <property type="entry name" value="Ald_Oxase/xanthine_DH-like"/>
</dbReference>
<dbReference type="InterPro" id="IPR012675">
    <property type="entry name" value="Beta-grasp_dom_sf"/>
</dbReference>
<feature type="domain" description="FAD-binding PCMH-type" evidence="7">
    <location>
        <begin position="181"/>
        <end position="354"/>
    </location>
</feature>
<dbReference type="Gene3D" id="3.30.43.10">
    <property type="entry name" value="Uridine Diphospho-n-acetylenolpyruvylglucosamine Reductase, domain 2"/>
    <property type="match status" value="1"/>
</dbReference>
<accession>A0AA42CX49</accession>
<evidence type="ECO:0000313" key="8">
    <source>
        <dbReference type="EMBL" id="MCX2523463.1"/>
    </source>
</evidence>
<dbReference type="Pfam" id="PF03450">
    <property type="entry name" value="CO_deh_flav_C"/>
    <property type="match status" value="1"/>
</dbReference>
<dbReference type="InterPro" id="IPR016166">
    <property type="entry name" value="FAD-bd_PCMH"/>
</dbReference>
<dbReference type="InterPro" id="IPR036683">
    <property type="entry name" value="CO_DH_flav_C_dom_sf"/>
</dbReference>
<dbReference type="Gene3D" id="3.30.465.10">
    <property type="match status" value="1"/>
</dbReference>
<dbReference type="SUPFAM" id="SSF54292">
    <property type="entry name" value="2Fe-2S ferredoxin-like"/>
    <property type="match status" value="1"/>
</dbReference>
<keyword evidence="3" id="KW-0274">FAD</keyword>
<dbReference type="InterPro" id="IPR036318">
    <property type="entry name" value="FAD-bd_PCMH-like_sf"/>
</dbReference>
<evidence type="ECO:0000313" key="9">
    <source>
        <dbReference type="Proteomes" id="UP001165678"/>
    </source>
</evidence>
<evidence type="ECO:0000256" key="5">
    <source>
        <dbReference type="ARBA" id="ARBA00023004"/>
    </source>
</evidence>
<name>A0AA42CX49_9GAMM</name>
<dbReference type="Gene3D" id="3.30.390.50">
    <property type="entry name" value="CO dehydrogenase flavoprotein, C-terminal domain"/>
    <property type="match status" value="1"/>
</dbReference>
<evidence type="ECO:0000256" key="3">
    <source>
        <dbReference type="ARBA" id="ARBA00022827"/>
    </source>
</evidence>
<dbReference type="Pfam" id="PF00111">
    <property type="entry name" value="Fer2"/>
    <property type="match status" value="1"/>
</dbReference>
<keyword evidence="5" id="KW-0408">Iron</keyword>
<evidence type="ECO:0000259" key="6">
    <source>
        <dbReference type="PROSITE" id="PS51085"/>
    </source>
</evidence>
<comment type="caution">
    <text evidence="8">The sequence shown here is derived from an EMBL/GenBank/DDBJ whole genome shotgun (WGS) entry which is preliminary data.</text>
</comment>
<dbReference type="SUPFAM" id="SSF56176">
    <property type="entry name" value="FAD-binding/transporter-associated domain-like"/>
    <property type="match status" value="1"/>
</dbReference>
<dbReference type="PIRSF" id="PIRSF036557">
    <property type="entry name" value="XdhA_RC"/>
    <property type="match status" value="1"/>
</dbReference>
<dbReference type="GO" id="GO:0004854">
    <property type="term" value="F:xanthine dehydrogenase activity"/>
    <property type="evidence" value="ECO:0007669"/>
    <property type="project" value="UniProtKB-EC"/>
</dbReference>
<proteinExistence type="predicted"/>
<dbReference type="InterPro" id="IPR012175">
    <property type="entry name" value="Xanth_DH_ssu_bac"/>
</dbReference>
<dbReference type="InterPro" id="IPR002888">
    <property type="entry name" value="2Fe-2S-bd"/>
</dbReference>
<dbReference type="SUPFAM" id="SSF47741">
    <property type="entry name" value="CO dehydrogenase ISP C-domain like"/>
    <property type="match status" value="1"/>
</dbReference>
<dbReference type="Gene3D" id="1.10.150.120">
    <property type="entry name" value="[2Fe-2S]-binding domain"/>
    <property type="match status" value="1"/>
</dbReference>